<dbReference type="InterPro" id="IPR016024">
    <property type="entry name" value="ARM-type_fold"/>
</dbReference>
<dbReference type="EMBL" id="CACSLK010000984">
    <property type="protein sequence ID" value="CAA0806877.1"/>
    <property type="molecule type" value="Genomic_DNA"/>
</dbReference>
<dbReference type="SUPFAM" id="SSF48371">
    <property type="entry name" value="ARM repeat"/>
    <property type="match status" value="1"/>
</dbReference>
<feature type="non-terminal residue" evidence="1">
    <location>
        <position position="1"/>
    </location>
</feature>
<accession>A0A9N7QZB0</accession>
<gene>
    <name evidence="1" type="ORF">SHERM_09757</name>
</gene>
<dbReference type="Gene3D" id="1.25.10.10">
    <property type="entry name" value="Leucine-rich Repeat Variant"/>
    <property type="match status" value="1"/>
</dbReference>
<dbReference type="GO" id="GO:0005829">
    <property type="term" value="C:cytosol"/>
    <property type="evidence" value="ECO:0007669"/>
    <property type="project" value="TreeGrafter"/>
</dbReference>
<dbReference type="GO" id="GO:0006606">
    <property type="term" value="P:protein import into nucleus"/>
    <property type="evidence" value="ECO:0007669"/>
    <property type="project" value="TreeGrafter"/>
</dbReference>
<evidence type="ECO:0000313" key="2">
    <source>
        <dbReference type="Proteomes" id="UP001153555"/>
    </source>
</evidence>
<dbReference type="PANTHER" id="PTHR10997">
    <property type="entry name" value="IMPORTIN-7, 8, 11"/>
    <property type="match status" value="1"/>
</dbReference>
<dbReference type="GO" id="GO:0005635">
    <property type="term" value="C:nuclear envelope"/>
    <property type="evidence" value="ECO:0007669"/>
    <property type="project" value="TreeGrafter"/>
</dbReference>
<reference evidence="1" key="1">
    <citation type="submission" date="2019-12" db="EMBL/GenBank/DDBJ databases">
        <authorList>
            <person name="Scholes J."/>
        </authorList>
    </citation>
    <scope>NUCLEOTIDE SEQUENCE</scope>
</reference>
<protein>
    <submittedName>
        <fullName evidence="1">ARM repeat superfamily protein</fullName>
    </submittedName>
</protein>
<dbReference type="Proteomes" id="UP001153555">
    <property type="component" value="Unassembled WGS sequence"/>
</dbReference>
<organism evidence="1 2">
    <name type="scientific">Striga hermonthica</name>
    <name type="common">Purple witchweed</name>
    <name type="synonym">Buchnera hermonthica</name>
    <dbReference type="NCBI Taxonomy" id="68872"/>
    <lineage>
        <taxon>Eukaryota</taxon>
        <taxon>Viridiplantae</taxon>
        <taxon>Streptophyta</taxon>
        <taxon>Embryophyta</taxon>
        <taxon>Tracheophyta</taxon>
        <taxon>Spermatophyta</taxon>
        <taxon>Magnoliopsida</taxon>
        <taxon>eudicotyledons</taxon>
        <taxon>Gunneridae</taxon>
        <taxon>Pentapetalae</taxon>
        <taxon>asterids</taxon>
        <taxon>lamiids</taxon>
        <taxon>Lamiales</taxon>
        <taxon>Orobanchaceae</taxon>
        <taxon>Buchnereae</taxon>
        <taxon>Striga</taxon>
    </lineage>
</organism>
<comment type="caution">
    <text evidence="1">The sequence shown here is derived from an EMBL/GenBank/DDBJ whole genome shotgun (WGS) entry which is preliminary data.</text>
</comment>
<proteinExistence type="predicted"/>
<dbReference type="OrthoDB" id="431626at2759"/>
<feature type="non-terminal residue" evidence="1">
    <location>
        <position position="236"/>
    </location>
</feature>
<sequence length="236" mass="26311">LFEVLLTATRSPTFVKVVVKDVYELVYYTIGFLQMTESQVQSWSDDAHKYIADEDNRTSCRAYSALLLQEVISNCGTEGIKAVIESVELRRYESQQAKDTDSPDWWILREAALYALAALASVPKQLLLDEVEVSGSTVGAMLRRILSDDMAEGFHDYPFLCARLFSSVARFSSMMNNQVTDDFVCAAMKTIGMDVPPLVKFGACRALSQLLPDATTGIVQDYTVDLFSSLIDLQKN</sequence>
<keyword evidence="2" id="KW-1185">Reference proteome</keyword>
<dbReference type="InterPro" id="IPR011989">
    <property type="entry name" value="ARM-like"/>
</dbReference>
<dbReference type="PANTHER" id="PTHR10997:SF9">
    <property type="entry name" value="IMPORTIN-9"/>
    <property type="match status" value="1"/>
</dbReference>
<dbReference type="AlphaFoldDB" id="A0A9N7QZB0"/>
<evidence type="ECO:0000313" key="1">
    <source>
        <dbReference type="EMBL" id="CAA0806877.1"/>
    </source>
</evidence>
<name>A0A9N7QZB0_STRHE</name>